<evidence type="ECO:0000256" key="3">
    <source>
        <dbReference type="SAM" id="MobiDB-lite"/>
    </source>
</evidence>
<feature type="compositionally biased region" description="Low complexity" evidence="3">
    <location>
        <begin position="335"/>
        <end position="352"/>
    </location>
</feature>
<dbReference type="CDD" id="cd16988">
    <property type="entry name" value="ANTH_N_YAP180"/>
    <property type="match status" value="1"/>
</dbReference>
<dbReference type="GO" id="GO:0072583">
    <property type="term" value="P:clathrin-dependent endocytosis"/>
    <property type="evidence" value="ECO:0007669"/>
    <property type="project" value="InterPro"/>
</dbReference>
<feature type="region of interest" description="Disordered" evidence="3">
    <location>
        <begin position="138"/>
        <end position="157"/>
    </location>
</feature>
<dbReference type="GO" id="GO:0005546">
    <property type="term" value="F:phosphatidylinositol-4,5-bisphosphate binding"/>
    <property type="evidence" value="ECO:0007669"/>
    <property type="project" value="TreeGrafter"/>
</dbReference>
<feature type="compositionally biased region" description="Polar residues" evidence="3">
    <location>
        <begin position="148"/>
        <end position="157"/>
    </location>
</feature>
<dbReference type="GO" id="GO:0030136">
    <property type="term" value="C:clathrin-coated vesicle"/>
    <property type="evidence" value="ECO:0007669"/>
    <property type="project" value="InterPro"/>
</dbReference>
<dbReference type="STRING" id="27342.A0A0H2RLF9"/>
<keyword evidence="6" id="KW-1185">Reference proteome</keyword>
<feature type="region of interest" description="Disordered" evidence="3">
    <location>
        <begin position="685"/>
        <end position="755"/>
    </location>
</feature>
<dbReference type="GO" id="GO:0000149">
    <property type="term" value="F:SNARE binding"/>
    <property type="evidence" value="ECO:0007669"/>
    <property type="project" value="TreeGrafter"/>
</dbReference>
<gene>
    <name evidence="5" type="ORF">SCHPADRAFT_404653</name>
</gene>
<dbReference type="GO" id="GO:0005545">
    <property type="term" value="F:1-phosphatidylinositol binding"/>
    <property type="evidence" value="ECO:0007669"/>
    <property type="project" value="InterPro"/>
</dbReference>
<dbReference type="InterPro" id="IPR013809">
    <property type="entry name" value="ENTH"/>
</dbReference>
<dbReference type="GO" id="GO:0048268">
    <property type="term" value="P:clathrin coat assembly"/>
    <property type="evidence" value="ECO:0007669"/>
    <property type="project" value="InterPro"/>
</dbReference>
<dbReference type="GO" id="GO:0005905">
    <property type="term" value="C:clathrin-coated pit"/>
    <property type="evidence" value="ECO:0007669"/>
    <property type="project" value="TreeGrafter"/>
</dbReference>
<dbReference type="PROSITE" id="PS50942">
    <property type="entry name" value="ENTH"/>
    <property type="match status" value="1"/>
</dbReference>
<name>A0A0H2RLF9_9AGAM</name>
<dbReference type="Proteomes" id="UP000053477">
    <property type="component" value="Unassembled WGS sequence"/>
</dbReference>
<sequence>MSSFDKTVRLACKPKAAPPKAKYMDPIISATYSEDGAIHDVCKALAPRFREPNAIVVFKALIVLHTMIKNGATDNVLTYLSTEDVLKLRNVSDGQWDGYNAPKNLQKYATYLDTRIRTYRDLKHDPIRVQSDSNLDRRVESSLDEGRSSSNASRGIQRSKTLAGRKLRSMTVEKGLLRETKAVQRTIAALLDCKLYTDNLDDELNVTALRLLVKDLLILFQASNEGVMNVLEHYFEMSHVDAESALNIYRTFCKQTERVVEYLGVAKKLQNLLNIPIPNLKFAPVSLVTALEDYLKDPNFEEKRLEYRASRTKGASSDTKKDSSSKAAKKEETSSKAASSSKIESPSSSTATNGATNPPPKDKNALVDFFASIEEQQPTMFNPVTNSPSTTYFQQQAAHNPFVPRQSMLMTGALPLQQPFIPSQPTGFIQPQHTAMPNMQFQGVVNNAFGQQQPNPSPFPFLQTQPTGFLQPLQPQTTGSNPFRQSMLLPQSTGMPNFGANPSFAGQIGVAPPAQPFSVNPQQPSNTQMSPFGQPIPSAFANTTAPQNVPTRPASTPITGNTTNSFGQAMQPVVSHATGSRNPFGVPQEPAPPVPKAPTLAELKSGFLANTNPTGNFNGLNPMQQQGQQANASASTQPFSTSSTIGAGLGGLNASSGEPSSMSGIASSFSFNNDWSLDANKKADSSQSASTASPAFSSQPTGSTVSALFSQPTGATSSAFSTFSTQPTGSTTATSAPSTNFPSLQPQMTGFSGMKAFKPTSSFGASLLESLPPIPQGDETPGATSSLSQSNGPSITASTSPPVATIGAPSAASGSNSFLGISSSSPQPATTNATSPAPQFPFLNSQPTGLPNFSALGGVGAPAANATSSVGVGLRPQLTGGLANPFRASMFTSSAPGSGGLPAFGGSAFGALNSTPDSTVNSNMKSQFSSGLFSPAKQST</sequence>
<dbReference type="PANTHER" id="PTHR22951">
    <property type="entry name" value="CLATHRIN ASSEMBLY PROTEIN"/>
    <property type="match status" value="1"/>
</dbReference>
<dbReference type="OrthoDB" id="44015at2759"/>
<dbReference type="GO" id="GO:0032050">
    <property type="term" value="F:clathrin heavy chain binding"/>
    <property type="evidence" value="ECO:0007669"/>
    <property type="project" value="TreeGrafter"/>
</dbReference>
<keyword evidence="2" id="KW-0963">Cytoplasm</keyword>
<feature type="region of interest" description="Disordered" evidence="3">
    <location>
        <begin position="306"/>
        <end position="364"/>
    </location>
</feature>
<dbReference type="PANTHER" id="PTHR22951:SF5">
    <property type="entry name" value="PHOSPHATIDYLINOSITOL-BINDING CLATHRIN ASSEMBLY PROTEIN LAP"/>
    <property type="match status" value="1"/>
</dbReference>
<feature type="compositionally biased region" description="Polar residues" evidence="3">
    <location>
        <begin position="608"/>
        <end position="623"/>
    </location>
</feature>
<dbReference type="GO" id="GO:0006900">
    <property type="term" value="P:vesicle budding from membrane"/>
    <property type="evidence" value="ECO:0007669"/>
    <property type="project" value="TreeGrafter"/>
</dbReference>
<feature type="compositionally biased region" description="Low complexity" evidence="3">
    <location>
        <begin position="713"/>
        <end position="743"/>
    </location>
</feature>
<dbReference type="Pfam" id="PF07651">
    <property type="entry name" value="ANTH"/>
    <property type="match status" value="1"/>
</dbReference>
<dbReference type="AlphaFoldDB" id="A0A0H2RLF9"/>
<dbReference type="InterPro" id="IPR008942">
    <property type="entry name" value="ENTH_VHS"/>
</dbReference>
<feature type="compositionally biased region" description="Polar residues" evidence="3">
    <location>
        <begin position="685"/>
        <end position="712"/>
    </location>
</feature>
<feature type="compositionally biased region" description="Low complexity" evidence="3">
    <location>
        <begin position="813"/>
        <end position="825"/>
    </location>
</feature>
<dbReference type="Gene3D" id="1.20.58.150">
    <property type="entry name" value="ANTH domain"/>
    <property type="match status" value="1"/>
</dbReference>
<feature type="compositionally biased region" description="Basic and acidic residues" evidence="3">
    <location>
        <begin position="138"/>
        <end position="147"/>
    </location>
</feature>
<dbReference type="FunFam" id="1.20.58.150:FF:000004">
    <property type="entry name" value="ENTH domain protein"/>
    <property type="match status" value="1"/>
</dbReference>
<feature type="compositionally biased region" description="Polar residues" evidence="3">
    <location>
        <begin position="826"/>
        <end position="846"/>
    </location>
</feature>
<evidence type="ECO:0000313" key="6">
    <source>
        <dbReference type="Proteomes" id="UP000053477"/>
    </source>
</evidence>
<proteinExistence type="predicted"/>
<dbReference type="FunFam" id="1.25.40.90:FF:000036">
    <property type="entry name" value="Unplaced genomic scaffold supercont1.4, whole genome shotgun sequence"/>
    <property type="match status" value="1"/>
</dbReference>
<accession>A0A0H2RLF9</accession>
<evidence type="ECO:0000256" key="2">
    <source>
        <dbReference type="ARBA" id="ARBA00022490"/>
    </source>
</evidence>
<feature type="region of interest" description="Disordered" evidence="3">
    <location>
        <begin position="767"/>
        <end position="846"/>
    </location>
</feature>
<feature type="compositionally biased region" description="Low complexity" evidence="3">
    <location>
        <begin position="652"/>
        <end position="662"/>
    </location>
</feature>
<dbReference type="EMBL" id="KQ085972">
    <property type="protein sequence ID" value="KLO12729.1"/>
    <property type="molecule type" value="Genomic_DNA"/>
</dbReference>
<dbReference type="InterPro" id="IPR014712">
    <property type="entry name" value="ANTH_dom_sf"/>
</dbReference>
<feature type="compositionally biased region" description="Basic and acidic residues" evidence="3">
    <location>
        <begin position="318"/>
        <end position="334"/>
    </location>
</feature>
<feature type="region of interest" description="Disordered" evidence="3">
    <location>
        <begin position="915"/>
        <end position="940"/>
    </location>
</feature>
<evidence type="ECO:0000259" key="4">
    <source>
        <dbReference type="PROSITE" id="PS50942"/>
    </source>
</evidence>
<protein>
    <submittedName>
        <fullName evidence="5">ANTH-domain-containing protein</fullName>
    </submittedName>
</protein>
<evidence type="ECO:0000313" key="5">
    <source>
        <dbReference type="EMBL" id="KLO12729.1"/>
    </source>
</evidence>
<feature type="compositionally biased region" description="Low complexity" evidence="3">
    <location>
        <begin position="624"/>
        <end position="637"/>
    </location>
</feature>
<comment type="subcellular location">
    <subcellularLocation>
        <location evidence="1">Cytoplasm</location>
    </subcellularLocation>
</comment>
<reference evidence="5 6" key="1">
    <citation type="submission" date="2015-04" db="EMBL/GenBank/DDBJ databases">
        <title>Complete genome sequence of Schizopora paradoxa KUC8140, a cosmopolitan wood degrader in East Asia.</title>
        <authorList>
            <consortium name="DOE Joint Genome Institute"/>
            <person name="Min B."/>
            <person name="Park H."/>
            <person name="Jang Y."/>
            <person name="Kim J.-J."/>
            <person name="Kim K.H."/>
            <person name="Pangilinan J."/>
            <person name="Lipzen A."/>
            <person name="Riley R."/>
            <person name="Grigoriev I.V."/>
            <person name="Spatafora J.W."/>
            <person name="Choi I.-G."/>
        </authorList>
    </citation>
    <scope>NUCLEOTIDE SEQUENCE [LARGE SCALE GENOMIC DNA]</scope>
    <source>
        <strain evidence="5 6">KUC8140</strain>
    </source>
</reference>
<dbReference type="InParanoid" id="A0A0H2RLF9"/>
<feature type="compositionally biased region" description="Polar residues" evidence="3">
    <location>
        <begin position="782"/>
        <end position="802"/>
    </location>
</feature>
<feature type="region of interest" description="Disordered" evidence="3">
    <location>
        <begin position="577"/>
        <end position="662"/>
    </location>
</feature>
<dbReference type="InterPro" id="IPR045192">
    <property type="entry name" value="AP180-like"/>
</dbReference>
<dbReference type="SUPFAM" id="SSF48464">
    <property type="entry name" value="ENTH/VHS domain"/>
    <property type="match status" value="1"/>
</dbReference>
<dbReference type="SMART" id="SM00273">
    <property type="entry name" value="ENTH"/>
    <property type="match status" value="1"/>
</dbReference>
<dbReference type="SUPFAM" id="SSF89009">
    <property type="entry name" value="GAT-like domain"/>
    <property type="match status" value="1"/>
</dbReference>
<dbReference type="InterPro" id="IPR011417">
    <property type="entry name" value="ANTH_dom"/>
</dbReference>
<evidence type="ECO:0000256" key="1">
    <source>
        <dbReference type="ARBA" id="ARBA00004496"/>
    </source>
</evidence>
<feature type="domain" description="ENTH" evidence="4">
    <location>
        <begin position="1"/>
        <end position="126"/>
    </location>
</feature>
<dbReference type="Gene3D" id="1.25.40.90">
    <property type="match status" value="1"/>
</dbReference>
<organism evidence="5 6">
    <name type="scientific">Schizopora paradoxa</name>
    <dbReference type="NCBI Taxonomy" id="27342"/>
    <lineage>
        <taxon>Eukaryota</taxon>
        <taxon>Fungi</taxon>
        <taxon>Dikarya</taxon>
        <taxon>Basidiomycota</taxon>
        <taxon>Agaricomycotina</taxon>
        <taxon>Agaricomycetes</taxon>
        <taxon>Hymenochaetales</taxon>
        <taxon>Schizoporaceae</taxon>
        <taxon>Schizopora</taxon>
    </lineage>
</organism>